<evidence type="ECO:0000313" key="2">
    <source>
        <dbReference type="EMBL" id="PIO30419.1"/>
    </source>
</evidence>
<organism evidence="2 3">
    <name type="scientific">Aquarana catesbeiana</name>
    <name type="common">American bullfrog</name>
    <name type="synonym">Rana catesbeiana</name>
    <dbReference type="NCBI Taxonomy" id="8400"/>
    <lineage>
        <taxon>Eukaryota</taxon>
        <taxon>Metazoa</taxon>
        <taxon>Chordata</taxon>
        <taxon>Craniata</taxon>
        <taxon>Vertebrata</taxon>
        <taxon>Euteleostomi</taxon>
        <taxon>Amphibia</taxon>
        <taxon>Batrachia</taxon>
        <taxon>Anura</taxon>
        <taxon>Neobatrachia</taxon>
        <taxon>Ranoidea</taxon>
        <taxon>Ranidae</taxon>
        <taxon>Aquarana</taxon>
    </lineage>
</organism>
<evidence type="ECO:0000259" key="1">
    <source>
        <dbReference type="PROSITE" id="PS50003"/>
    </source>
</evidence>
<dbReference type="GO" id="GO:0005547">
    <property type="term" value="F:phosphatidylinositol-3,4,5-trisphosphate binding"/>
    <property type="evidence" value="ECO:0007669"/>
    <property type="project" value="TreeGrafter"/>
</dbReference>
<dbReference type="Pfam" id="PF00169">
    <property type="entry name" value="PH"/>
    <property type="match status" value="1"/>
</dbReference>
<dbReference type="GO" id="GO:0005737">
    <property type="term" value="C:cytoplasm"/>
    <property type="evidence" value="ECO:0007669"/>
    <property type="project" value="TreeGrafter"/>
</dbReference>
<dbReference type="Gene3D" id="2.30.29.30">
    <property type="entry name" value="Pleckstrin-homology domain (PH domain)/Phosphotyrosine-binding domain (PTB)"/>
    <property type="match status" value="1"/>
</dbReference>
<dbReference type="GO" id="GO:0005886">
    <property type="term" value="C:plasma membrane"/>
    <property type="evidence" value="ECO:0007669"/>
    <property type="project" value="TreeGrafter"/>
</dbReference>
<reference evidence="3" key="1">
    <citation type="journal article" date="2017" name="Nat. Commun.">
        <title>The North American bullfrog draft genome provides insight into hormonal regulation of long noncoding RNA.</title>
        <authorList>
            <person name="Hammond S.A."/>
            <person name="Warren R.L."/>
            <person name="Vandervalk B.P."/>
            <person name="Kucuk E."/>
            <person name="Khan H."/>
            <person name="Gibb E.A."/>
            <person name="Pandoh P."/>
            <person name="Kirk H."/>
            <person name="Zhao Y."/>
            <person name="Jones M."/>
            <person name="Mungall A.J."/>
            <person name="Coope R."/>
            <person name="Pleasance S."/>
            <person name="Moore R.A."/>
            <person name="Holt R.A."/>
            <person name="Round J.M."/>
            <person name="Ohora S."/>
            <person name="Walle B.V."/>
            <person name="Veldhoen N."/>
            <person name="Helbing C.C."/>
            <person name="Birol I."/>
        </authorList>
    </citation>
    <scope>NUCLEOTIDE SEQUENCE [LARGE SCALE GENOMIC DNA]</scope>
</reference>
<dbReference type="PROSITE" id="PS50003">
    <property type="entry name" value="PH_DOMAIN"/>
    <property type="match status" value="1"/>
</dbReference>
<dbReference type="GO" id="GO:0005096">
    <property type="term" value="F:GTPase activator activity"/>
    <property type="evidence" value="ECO:0007669"/>
    <property type="project" value="TreeGrafter"/>
</dbReference>
<feature type="domain" description="PH" evidence="1">
    <location>
        <begin position="1"/>
        <end position="69"/>
    </location>
</feature>
<dbReference type="OrthoDB" id="73919at2759"/>
<feature type="non-terminal residue" evidence="2">
    <location>
        <position position="1"/>
    </location>
</feature>
<keyword evidence="3" id="KW-1185">Reference proteome</keyword>
<evidence type="ECO:0000313" key="3">
    <source>
        <dbReference type="Proteomes" id="UP000228934"/>
    </source>
</evidence>
<dbReference type="PANTHER" id="PTHR46021">
    <property type="entry name" value="ARF-GAP WITH DUAL PH DOMAIN-CONTAINING PROTEIN 1-LIKE PROTEIN"/>
    <property type="match status" value="1"/>
</dbReference>
<accession>A0A2G9RR84</accession>
<dbReference type="InterPro" id="IPR052589">
    <property type="entry name" value="Arf-GAP_dual-PH_domain"/>
</dbReference>
<dbReference type="Proteomes" id="UP000228934">
    <property type="component" value="Unassembled WGS sequence"/>
</dbReference>
<dbReference type="InterPro" id="IPR011993">
    <property type="entry name" value="PH-like_dom_sf"/>
</dbReference>
<dbReference type="EMBL" id="KV935747">
    <property type="protein sequence ID" value="PIO30419.1"/>
    <property type="molecule type" value="Genomic_DNA"/>
</dbReference>
<gene>
    <name evidence="2" type="ORF">AB205_0119690</name>
</gene>
<dbReference type="PANTHER" id="PTHR46021:SF1">
    <property type="entry name" value="ARFGAP WITH DUAL PH DOMAINS 1"/>
    <property type="match status" value="1"/>
</dbReference>
<protein>
    <recommendedName>
        <fullName evidence="1">PH domain-containing protein</fullName>
    </recommendedName>
</protein>
<dbReference type="SUPFAM" id="SSF50729">
    <property type="entry name" value="PH domain-like"/>
    <property type="match status" value="1"/>
</dbReference>
<dbReference type="InterPro" id="IPR001849">
    <property type="entry name" value="PH_domain"/>
</dbReference>
<sequence length="86" mass="9687">TQDAFAKGEVFLGSSENGYQVKPETISCTQGNLWSYGISISTPDRTYLFTCESETDRDNWLSAFKKVTSLPMNVREYYAGYLITGH</sequence>
<dbReference type="AlphaFoldDB" id="A0A2G9RR84"/>
<proteinExistence type="predicted"/>
<name>A0A2G9RR84_AQUCT</name>